<dbReference type="GeneID" id="70137296"/>
<name>A0A9P8RJP0_9PEZI</name>
<evidence type="ECO:0000259" key="1">
    <source>
        <dbReference type="PROSITE" id="PS50280"/>
    </source>
</evidence>
<dbReference type="SMART" id="SM00317">
    <property type="entry name" value="SET"/>
    <property type="match status" value="1"/>
</dbReference>
<dbReference type="OrthoDB" id="265717at2759"/>
<dbReference type="PROSITE" id="PS50280">
    <property type="entry name" value="SET"/>
    <property type="match status" value="1"/>
</dbReference>
<protein>
    <recommendedName>
        <fullName evidence="1">SET domain-containing protein</fullName>
    </recommendedName>
</protein>
<accession>A0A9P8RJP0</accession>
<dbReference type="InterPro" id="IPR046341">
    <property type="entry name" value="SET_dom_sf"/>
</dbReference>
<dbReference type="Gene3D" id="1.25.40.10">
    <property type="entry name" value="Tetratricopeptide repeat domain"/>
    <property type="match status" value="1"/>
</dbReference>
<dbReference type="Proteomes" id="UP000758603">
    <property type="component" value="Unassembled WGS sequence"/>
</dbReference>
<dbReference type="AlphaFoldDB" id="A0A9P8RJP0"/>
<evidence type="ECO:0000313" key="2">
    <source>
        <dbReference type="EMBL" id="KAH6645523.1"/>
    </source>
</evidence>
<dbReference type="InterPro" id="IPR011990">
    <property type="entry name" value="TPR-like_helical_dom_sf"/>
</dbReference>
<feature type="domain" description="SET" evidence="1">
    <location>
        <begin position="2"/>
        <end position="168"/>
    </location>
</feature>
<dbReference type="PANTHER" id="PTHR47332:SF4">
    <property type="entry name" value="SET DOMAIN-CONTAINING PROTEIN 5"/>
    <property type="match status" value="1"/>
</dbReference>
<dbReference type="SUPFAM" id="SSF82199">
    <property type="entry name" value="SET domain"/>
    <property type="match status" value="1"/>
</dbReference>
<proteinExistence type="predicted"/>
<evidence type="ECO:0000313" key="3">
    <source>
        <dbReference type="Proteomes" id="UP000758603"/>
    </source>
</evidence>
<dbReference type="RefSeq" id="XP_045952037.1">
    <property type="nucleotide sequence ID" value="XM_046108405.1"/>
</dbReference>
<dbReference type="InterPro" id="IPR053185">
    <property type="entry name" value="SET_domain_protein"/>
</dbReference>
<sequence length="333" mass="36248">MASVRGVDVMFEIRHAGAKGFGVFASRLIPRGSRILAERALLSINIHKTCILTAAEQLSSKDHGALMRLSLNESKHFHSPGLIFAAWQAFSFNAMAIGQGMTILNIFCNNNFALSDELGTRAVFPTAARINHSCVPNSQGNFNELLGSFTVHATRDIATGDEVTISYLHNELGLRAARQTKLQEGYGFHCGCELCSGGSQRRMESRERRTEIKTKLKAFSAQQSLLHVPDMVSHKLALTQLIIDTHEKEGLAGRALASLYSAAAGLAMQLNDFALATTLGTRALELEKDAVGIDSSFYEASQLALTQMSFPEGKALANLPYDVTPELSYAPWT</sequence>
<reference evidence="2" key="1">
    <citation type="journal article" date="2021" name="Nat. Commun.">
        <title>Genetic determinants of endophytism in the Arabidopsis root mycobiome.</title>
        <authorList>
            <person name="Mesny F."/>
            <person name="Miyauchi S."/>
            <person name="Thiergart T."/>
            <person name="Pickel B."/>
            <person name="Atanasova L."/>
            <person name="Karlsson M."/>
            <person name="Huettel B."/>
            <person name="Barry K.W."/>
            <person name="Haridas S."/>
            <person name="Chen C."/>
            <person name="Bauer D."/>
            <person name="Andreopoulos W."/>
            <person name="Pangilinan J."/>
            <person name="LaButti K."/>
            <person name="Riley R."/>
            <person name="Lipzen A."/>
            <person name="Clum A."/>
            <person name="Drula E."/>
            <person name="Henrissat B."/>
            <person name="Kohler A."/>
            <person name="Grigoriev I.V."/>
            <person name="Martin F.M."/>
            <person name="Hacquard S."/>
        </authorList>
    </citation>
    <scope>NUCLEOTIDE SEQUENCE</scope>
    <source>
        <strain evidence="2">MPI-SDFR-AT-0073</strain>
    </source>
</reference>
<gene>
    <name evidence="2" type="ORF">BKA67DRAFT_664591</name>
</gene>
<dbReference type="PANTHER" id="PTHR47332">
    <property type="entry name" value="SET DOMAIN-CONTAINING PROTEIN 5"/>
    <property type="match status" value="1"/>
</dbReference>
<keyword evidence="3" id="KW-1185">Reference proteome</keyword>
<dbReference type="Pfam" id="PF00856">
    <property type="entry name" value="SET"/>
    <property type="match status" value="1"/>
</dbReference>
<comment type="caution">
    <text evidence="2">The sequence shown here is derived from an EMBL/GenBank/DDBJ whole genome shotgun (WGS) entry which is preliminary data.</text>
</comment>
<dbReference type="CDD" id="cd20071">
    <property type="entry name" value="SET_SMYD"/>
    <property type="match status" value="1"/>
</dbReference>
<dbReference type="EMBL" id="JAGPXC010000011">
    <property type="protein sequence ID" value="KAH6645523.1"/>
    <property type="molecule type" value="Genomic_DNA"/>
</dbReference>
<organism evidence="2 3">
    <name type="scientific">Truncatella angustata</name>
    <dbReference type="NCBI Taxonomy" id="152316"/>
    <lineage>
        <taxon>Eukaryota</taxon>
        <taxon>Fungi</taxon>
        <taxon>Dikarya</taxon>
        <taxon>Ascomycota</taxon>
        <taxon>Pezizomycotina</taxon>
        <taxon>Sordariomycetes</taxon>
        <taxon>Xylariomycetidae</taxon>
        <taxon>Amphisphaeriales</taxon>
        <taxon>Sporocadaceae</taxon>
        <taxon>Truncatella</taxon>
    </lineage>
</organism>
<dbReference type="InterPro" id="IPR001214">
    <property type="entry name" value="SET_dom"/>
</dbReference>
<dbReference type="Gene3D" id="2.170.270.10">
    <property type="entry name" value="SET domain"/>
    <property type="match status" value="1"/>
</dbReference>